<protein>
    <submittedName>
        <fullName evidence="2">Uncharacterized protein</fullName>
    </submittedName>
</protein>
<dbReference type="AlphaFoldDB" id="A0AAD1DVB9"/>
<proteinExistence type="predicted"/>
<reference evidence="2 3" key="1">
    <citation type="submission" date="2018-11" db="EMBL/GenBank/DDBJ databases">
        <title>Proposal to divide the Flavobacteriaceae and reorganize its genera based on Amino Acid Identity values calculated from whole genome sequences.</title>
        <authorList>
            <person name="Nicholson A.C."/>
            <person name="Gulvik C.A."/>
            <person name="Whitney A.M."/>
            <person name="Humrighouse B.W."/>
            <person name="Bell M."/>
            <person name="Holmes B."/>
            <person name="Steigerwalt A.G."/>
            <person name="Villarma A."/>
            <person name="Sheth M."/>
            <person name="Batra D."/>
            <person name="Pryor J."/>
            <person name="Bernardet J.-F."/>
            <person name="Hugo C."/>
            <person name="Kampfer P."/>
            <person name="Newman J."/>
            <person name="McQuiston J.R."/>
        </authorList>
    </citation>
    <scope>NUCLEOTIDE SEQUENCE [LARGE SCALE GENOMIC DNA]</scope>
    <source>
        <strain evidence="2 3">H5559</strain>
    </source>
</reference>
<feature type="transmembrane region" description="Helical" evidence="1">
    <location>
        <begin position="6"/>
        <end position="22"/>
    </location>
</feature>
<keyword evidence="1" id="KW-1133">Transmembrane helix</keyword>
<evidence type="ECO:0000256" key="1">
    <source>
        <dbReference type="SAM" id="Phobius"/>
    </source>
</evidence>
<keyword evidence="1" id="KW-0812">Transmembrane</keyword>
<name>A0AAD1DVB9_CHRID</name>
<sequence>MNNTVKIALIFITGGYLLYLGSRKKSRKKKSFIAPDGVTYTEDTIYRSYDNKLYKNGKEIHFKIPELYDVSYQHWYDNAGEKIPVKQRKISKEVMYHHKGLRHQ</sequence>
<dbReference type="RefSeq" id="WP_061084188.1">
    <property type="nucleotide sequence ID" value="NZ_CP033930.1"/>
</dbReference>
<dbReference type="EMBL" id="CP033930">
    <property type="protein sequence ID" value="AZB17698.1"/>
    <property type="molecule type" value="Genomic_DNA"/>
</dbReference>
<evidence type="ECO:0000313" key="2">
    <source>
        <dbReference type="EMBL" id="AZB17698.1"/>
    </source>
</evidence>
<accession>A0AAD1DVB9</accession>
<keyword evidence="1" id="KW-0472">Membrane</keyword>
<evidence type="ECO:0000313" key="3">
    <source>
        <dbReference type="Proteomes" id="UP000269015"/>
    </source>
</evidence>
<dbReference type="Proteomes" id="UP000269015">
    <property type="component" value="Chromosome"/>
</dbReference>
<gene>
    <name evidence="2" type="ORF">EG352_07910</name>
</gene>
<organism evidence="2 3">
    <name type="scientific">Chryseobacterium indologenes</name>
    <name type="common">Flavobacterium indologenes</name>
    <dbReference type="NCBI Taxonomy" id="253"/>
    <lineage>
        <taxon>Bacteria</taxon>
        <taxon>Pseudomonadati</taxon>
        <taxon>Bacteroidota</taxon>
        <taxon>Flavobacteriia</taxon>
        <taxon>Flavobacteriales</taxon>
        <taxon>Weeksellaceae</taxon>
        <taxon>Chryseobacterium group</taxon>
        <taxon>Chryseobacterium</taxon>
    </lineage>
</organism>